<dbReference type="CDD" id="cd00090">
    <property type="entry name" value="HTH_ARSR"/>
    <property type="match status" value="1"/>
</dbReference>
<dbReference type="AlphaFoldDB" id="A0A133VJ18"/>
<dbReference type="GO" id="GO:0043200">
    <property type="term" value="P:response to amino acid"/>
    <property type="evidence" value="ECO:0007669"/>
    <property type="project" value="TreeGrafter"/>
</dbReference>
<keyword evidence="6" id="KW-1185">Reference proteome</keyword>
<dbReference type="InterPro" id="IPR019888">
    <property type="entry name" value="Tscrpt_reg_AsnC-like"/>
</dbReference>
<keyword evidence="3" id="KW-0804">Transcription</keyword>
<dbReference type="PANTHER" id="PTHR30154:SF34">
    <property type="entry name" value="TRANSCRIPTIONAL REGULATOR AZLB"/>
    <property type="match status" value="1"/>
</dbReference>
<accession>A0A133VJ18</accession>
<dbReference type="SUPFAM" id="SSF54909">
    <property type="entry name" value="Dimeric alpha+beta barrel"/>
    <property type="match status" value="1"/>
</dbReference>
<dbReference type="Pfam" id="PF13412">
    <property type="entry name" value="HTH_24"/>
    <property type="match status" value="1"/>
</dbReference>
<dbReference type="Proteomes" id="UP000070404">
    <property type="component" value="Unassembled WGS sequence"/>
</dbReference>
<sequence length="158" mass="17648">MYGGWGENKMQDLDSVDMKILNMLIEDGKTTLKEIAEEVGLSTSGVRRRIKNLEDEEVLKGYTAKVDPEKAGYDVAAFLNIDVKSSEVRRVAGILKRCTGVCEIHKTTGNHGLIAKVRAKDRGSISEFVEDRVSTYEGVKDVDITMTMETYKEDLLNI</sequence>
<evidence type="ECO:0000256" key="3">
    <source>
        <dbReference type="ARBA" id="ARBA00023163"/>
    </source>
</evidence>
<dbReference type="GO" id="GO:0005829">
    <property type="term" value="C:cytosol"/>
    <property type="evidence" value="ECO:0007669"/>
    <property type="project" value="TreeGrafter"/>
</dbReference>
<dbReference type="InterPro" id="IPR036388">
    <property type="entry name" value="WH-like_DNA-bd_sf"/>
</dbReference>
<dbReference type="InterPro" id="IPR011008">
    <property type="entry name" value="Dimeric_a/b-barrel"/>
</dbReference>
<dbReference type="GO" id="GO:0043565">
    <property type="term" value="F:sequence-specific DNA binding"/>
    <property type="evidence" value="ECO:0007669"/>
    <property type="project" value="InterPro"/>
</dbReference>
<keyword evidence="1" id="KW-0805">Transcription regulation</keyword>
<dbReference type="SMART" id="SM00344">
    <property type="entry name" value="HTH_ASNC"/>
    <property type="match status" value="1"/>
</dbReference>
<proteinExistence type="predicted"/>
<dbReference type="SUPFAM" id="SSF46785">
    <property type="entry name" value="Winged helix' DNA-binding domain"/>
    <property type="match status" value="1"/>
</dbReference>
<keyword evidence="2" id="KW-0238">DNA-binding</keyword>
<dbReference type="EMBL" id="LHYF01000039">
    <property type="protein sequence ID" value="KXB06410.1"/>
    <property type="molecule type" value="Genomic_DNA"/>
</dbReference>
<evidence type="ECO:0000256" key="2">
    <source>
        <dbReference type="ARBA" id="ARBA00023125"/>
    </source>
</evidence>
<dbReference type="PRINTS" id="PR00033">
    <property type="entry name" value="HTHASNC"/>
</dbReference>
<evidence type="ECO:0000256" key="1">
    <source>
        <dbReference type="ARBA" id="ARBA00023015"/>
    </source>
</evidence>
<comment type="caution">
    <text evidence="5">The sequence shown here is derived from an EMBL/GenBank/DDBJ whole genome shotgun (WGS) entry which is preliminary data.</text>
</comment>
<protein>
    <recommendedName>
        <fullName evidence="4">HTH asnC-type domain-containing protein</fullName>
    </recommendedName>
</protein>
<reference evidence="5 6" key="1">
    <citation type="journal article" date="2016" name="Sci. Rep.">
        <title>Metabolic traits of an uncultured archaeal lineage -MSBL1- from brine pools of the Red Sea.</title>
        <authorList>
            <person name="Mwirichia R."/>
            <person name="Alam I."/>
            <person name="Rashid M."/>
            <person name="Vinu M."/>
            <person name="Ba-Alawi W."/>
            <person name="Anthony Kamau A."/>
            <person name="Kamanda Ngugi D."/>
            <person name="Goker M."/>
            <person name="Klenk H.P."/>
            <person name="Bajic V."/>
            <person name="Stingl U."/>
        </authorList>
    </citation>
    <scope>NUCLEOTIDE SEQUENCE [LARGE SCALE GENOMIC DNA]</scope>
    <source>
        <strain evidence="5">SCGC-AAA382C18</strain>
    </source>
</reference>
<dbReference type="PROSITE" id="PS50956">
    <property type="entry name" value="HTH_ASNC_2"/>
    <property type="match status" value="1"/>
</dbReference>
<dbReference type="Gene3D" id="1.10.10.10">
    <property type="entry name" value="Winged helix-like DNA-binding domain superfamily/Winged helix DNA-binding domain"/>
    <property type="match status" value="1"/>
</dbReference>
<name>A0A133VJ18_9EURY</name>
<dbReference type="Pfam" id="PF01037">
    <property type="entry name" value="AsnC_trans_reg"/>
    <property type="match status" value="1"/>
</dbReference>
<dbReference type="InterPro" id="IPR000485">
    <property type="entry name" value="AsnC-type_HTH_dom"/>
</dbReference>
<organism evidence="5 6">
    <name type="scientific">candidate division MSBL1 archaeon SCGC-AAA382C18</name>
    <dbReference type="NCBI Taxonomy" id="1698281"/>
    <lineage>
        <taxon>Archaea</taxon>
        <taxon>Methanobacteriati</taxon>
        <taxon>Methanobacteriota</taxon>
        <taxon>candidate division MSBL1</taxon>
    </lineage>
</organism>
<dbReference type="InterPro" id="IPR011991">
    <property type="entry name" value="ArsR-like_HTH"/>
</dbReference>
<dbReference type="PANTHER" id="PTHR30154">
    <property type="entry name" value="LEUCINE-RESPONSIVE REGULATORY PROTEIN"/>
    <property type="match status" value="1"/>
</dbReference>
<evidence type="ECO:0000313" key="5">
    <source>
        <dbReference type="EMBL" id="KXB06410.1"/>
    </source>
</evidence>
<dbReference type="Gene3D" id="3.30.70.920">
    <property type="match status" value="1"/>
</dbReference>
<dbReference type="InterPro" id="IPR036390">
    <property type="entry name" value="WH_DNA-bd_sf"/>
</dbReference>
<gene>
    <name evidence="5" type="ORF">AKJ52_02255</name>
</gene>
<feature type="domain" description="HTH asnC-type" evidence="4">
    <location>
        <begin position="13"/>
        <end position="74"/>
    </location>
</feature>
<evidence type="ECO:0000259" key="4">
    <source>
        <dbReference type="PROSITE" id="PS50956"/>
    </source>
</evidence>
<evidence type="ECO:0000313" key="6">
    <source>
        <dbReference type="Proteomes" id="UP000070404"/>
    </source>
</evidence>
<dbReference type="InterPro" id="IPR019887">
    <property type="entry name" value="Tscrpt_reg_AsnC/Lrp_C"/>
</dbReference>